<name>A0A1G5EF32_9FIRM</name>
<dbReference type="AlphaFoldDB" id="A0A1G5EF32"/>
<dbReference type="Proteomes" id="UP000198636">
    <property type="component" value="Unassembled WGS sequence"/>
</dbReference>
<keyword evidence="2" id="KW-1185">Reference proteome</keyword>
<dbReference type="RefSeq" id="WP_091540984.1">
    <property type="nucleotide sequence ID" value="NZ_FMUS01000005.1"/>
</dbReference>
<evidence type="ECO:0000313" key="1">
    <source>
        <dbReference type="EMBL" id="SCY25555.1"/>
    </source>
</evidence>
<organism evidence="1 2">
    <name type="scientific">Alkaliphilus peptidifermentans DSM 18978</name>
    <dbReference type="NCBI Taxonomy" id="1120976"/>
    <lineage>
        <taxon>Bacteria</taxon>
        <taxon>Bacillati</taxon>
        <taxon>Bacillota</taxon>
        <taxon>Clostridia</taxon>
        <taxon>Peptostreptococcales</taxon>
        <taxon>Natronincolaceae</taxon>
        <taxon>Alkaliphilus</taxon>
    </lineage>
</organism>
<reference evidence="1 2" key="1">
    <citation type="submission" date="2016-10" db="EMBL/GenBank/DDBJ databases">
        <authorList>
            <person name="de Groot N.N."/>
        </authorList>
    </citation>
    <scope>NUCLEOTIDE SEQUENCE [LARGE SCALE GENOMIC DNA]</scope>
    <source>
        <strain evidence="1 2">DSM 18978</strain>
    </source>
</reference>
<dbReference type="STRING" id="1120976.SAMN03080606_01139"/>
<dbReference type="Gene3D" id="3.40.960.10">
    <property type="entry name" value="VSR Endonuclease"/>
    <property type="match status" value="1"/>
</dbReference>
<gene>
    <name evidence="1" type="ORF">SAMN03080606_01139</name>
</gene>
<sequence>MNLEDFLQHKSFKKYEKTIDSIREKFIEMGCEKYLWPNYKEQQESMKSTQLLLEADGHFVANDTVSKFMKQFEWIDWENEVAFIYPEDYSHTFFIIREVVKKAEKNIIIDNLFDLDETINHLTVFNRKNIDDIAFMFHLVYYFFMSDNFGGYKLFGKGLMYYANALCYNGVDLRNHVLLSLLAHFQGNMIRRDTNPFLILECREATQLVIEHKYFKNELELFRNLYELILLEFHNWYKNTKKTVEGYTYDWKSRKENIFSKLVNDGVIQSKWKSEETLFKIIKSKYPSALYQHRPSWLSPQSLDIFIPELKIGIEYQGIQHYESIDYFGGEEGFKHRVWLDNEKRRKCSENSIALIEWNYQESINLANLNKKLSAV</sequence>
<dbReference type="OrthoDB" id="2086462at2"/>
<dbReference type="EMBL" id="FMUS01000005">
    <property type="protein sequence ID" value="SCY25555.1"/>
    <property type="molecule type" value="Genomic_DNA"/>
</dbReference>
<evidence type="ECO:0000313" key="2">
    <source>
        <dbReference type="Proteomes" id="UP000198636"/>
    </source>
</evidence>
<protein>
    <submittedName>
        <fullName evidence="1">Uncharacterized protein</fullName>
    </submittedName>
</protein>
<accession>A0A1G5EF32</accession>
<proteinExistence type="predicted"/>